<name>A0A4Y9YSU5_9AGAM</name>
<keyword evidence="5" id="KW-0378">Hydrolase</keyword>
<dbReference type="PROSITE" id="PS51885">
    <property type="entry name" value="NEPRILYSIN"/>
    <property type="match status" value="1"/>
</dbReference>
<dbReference type="EMBL" id="SEOQ01000334">
    <property type="protein sequence ID" value="TFY65494.1"/>
    <property type="molecule type" value="Genomic_DNA"/>
</dbReference>
<protein>
    <recommendedName>
        <fullName evidence="15">Peptidase M13 N-terminal domain-containing protein</fullName>
    </recommendedName>
</protein>
<evidence type="ECO:0000256" key="10">
    <source>
        <dbReference type="SAM" id="Phobius"/>
    </source>
</evidence>
<dbReference type="InterPro" id="IPR042089">
    <property type="entry name" value="Peptidase_M13_dom_2"/>
</dbReference>
<evidence type="ECO:0000256" key="2">
    <source>
        <dbReference type="ARBA" id="ARBA00007357"/>
    </source>
</evidence>
<comment type="caution">
    <text evidence="13">The sequence shown here is derived from an EMBL/GenBank/DDBJ whole genome shotgun (WGS) entry which is preliminary data.</text>
</comment>
<evidence type="ECO:0000256" key="3">
    <source>
        <dbReference type="ARBA" id="ARBA00022670"/>
    </source>
</evidence>
<evidence type="ECO:0000259" key="12">
    <source>
        <dbReference type="Pfam" id="PF05649"/>
    </source>
</evidence>
<feature type="transmembrane region" description="Helical" evidence="10">
    <location>
        <begin position="52"/>
        <end position="72"/>
    </location>
</feature>
<dbReference type="OrthoDB" id="6475849at2759"/>
<dbReference type="Pfam" id="PF01431">
    <property type="entry name" value="Peptidase_M13"/>
    <property type="match status" value="1"/>
</dbReference>
<evidence type="ECO:0000256" key="5">
    <source>
        <dbReference type="ARBA" id="ARBA00022801"/>
    </source>
</evidence>
<evidence type="ECO:0000256" key="8">
    <source>
        <dbReference type="SAM" id="Coils"/>
    </source>
</evidence>
<dbReference type="SUPFAM" id="SSF55486">
    <property type="entry name" value="Metalloproteases ('zincins'), catalytic domain"/>
    <property type="match status" value="2"/>
</dbReference>
<evidence type="ECO:0000256" key="9">
    <source>
        <dbReference type="SAM" id="MobiDB-lite"/>
    </source>
</evidence>
<evidence type="ECO:0000313" key="14">
    <source>
        <dbReference type="Proteomes" id="UP000298327"/>
    </source>
</evidence>
<evidence type="ECO:0008006" key="15">
    <source>
        <dbReference type="Google" id="ProtNLM"/>
    </source>
</evidence>
<dbReference type="InterPro" id="IPR018497">
    <property type="entry name" value="Peptidase_M13_C"/>
</dbReference>
<evidence type="ECO:0000256" key="7">
    <source>
        <dbReference type="ARBA" id="ARBA00023049"/>
    </source>
</evidence>
<keyword evidence="10" id="KW-0472">Membrane</keyword>
<keyword evidence="8" id="KW-0175">Coiled coil</keyword>
<gene>
    <name evidence="13" type="ORF">EVG20_g5570</name>
</gene>
<dbReference type="Gene3D" id="1.10.1380.10">
    <property type="entry name" value="Neutral endopeptidase , domain2"/>
    <property type="match status" value="2"/>
</dbReference>
<reference evidence="13 14" key="1">
    <citation type="submission" date="2019-02" db="EMBL/GenBank/DDBJ databases">
        <title>Genome sequencing of the rare red list fungi Dentipellis fragilis.</title>
        <authorList>
            <person name="Buettner E."/>
            <person name="Kellner H."/>
        </authorList>
    </citation>
    <scope>NUCLEOTIDE SEQUENCE [LARGE SCALE GENOMIC DNA]</scope>
    <source>
        <strain evidence="13 14">DSM 105465</strain>
    </source>
</reference>
<evidence type="ECO:0000256" key="6">
    <source>
        <dbReference type="ARBA" id="ARBA00022833"/>
    </source>
</evidence>
<evidence type="ECO:0000256" key="1">
    <source>
        <dbReference type="ARBA" id="ARBA00001947"/>
    </source>
</evidence>
<evidence type="ECO:0000256" key="4">
    <source>
        <dbReference type="ARBA" id="ARBA00022723"/>
    </source>
</evidence>
<keyword evidence="10" id="KW-1133">Transmembrane helix</keyword>
<evidence type="ECO:0000259" key="11">
    <source>
        <dbReference type="Pfam" id="PF01431"/>
    </source>
</evidence>
<comment type="similarity">
    <text evidence="2">Belongs to the peptidase M13 family.</text>
</comment>
<keyword evidence="3" id="KW-0645">Protease</keyword>
<accession>A0A4Y9YSU5</accession>
<keyword evidence="7" id="KW-0482">Metalloprotease</keyword>
<dbReference type="GO" id="GO:0016485">
    <property type="term" value="P:protein processing"/>
    <property type="evidence" value="ECO:0007669"/>
    <property type="project" value="TreeGrafter"/>
</dbReference>
<feature type="domain" description="Peptidase M13 N-terminal" evidence="12">
    <location>
        <begin position="153"/>
        <end position="601"/>
    </location>
</feature>
<feature type="region of interest" description="Disordered" evidence="9">
    <location>
        <begin position="367"/>
        <end position="391"/>
    </location>
</feature>
<keyword evidence="14" id="KW-1185">Reference proteome</keyword>
<dbReference type="Pfam" id="PF05649">
    <property type="entry name" value="Peptidase_M13_N"/>
    <property type="match status" value="1"/>
</dbReference>
<keyword evidence="10" id="KW-0812">Transmembrane</keyword>
<dbReference type="GO" id="GO:0004222">
    <property type="term" value="F:metalloendopeptidase activity"/>
    <property type="evidence" value="ECO:0007669"/>
    <property type="project" value="InterPro"/>
</dbReference>
<dbReference type="InterPro" id="IPR008753">
    <property type="entry name" value="Peptidase_M13_N"/>
</dbReference>
<keyword evidence="6" id="KW-0862">Zinc</keyword>
<feature type="coiled-coil region" evidence="8">
    <location>
        <begin position="393"/>
        <end position="420"/>
    </location>
</feature>
<sequence length="875" mass="97871">MASRPSDDESAPLLQDTDDPHLETGSEAPEHPSFSQRVGSLLSEPLTTLNRVLLVLLLFFLLLSSIFIGLFAGAQYKLRHRNDEPGKTPPSATFTSVVTAPTTVTQTTTSVFTTTAVPAPVPTTPPQENVCLTPQCVRLSAAILSSLDTSQDPCENFYDYATGGWRKSYPLPSDKGRYGTFNALFQENQQIVRDILESNSSVTALQGSTDDLILRKLRSLYSSCMNEDTLDKLGEQPLQEVVAVVKKLYRGESTDITKSSAKFQNNRKENKKDGLTAALAYLHSRELPGLFDFTVEGDAAVDPNFMVLWFSQPDLGLPSKEYFEDKPTRKVYKDVIRRLLTVAYADEEESQKKLANNLVQNEEAAKVWPPWPWPPWGGDDDDDKSPKNHTEQIKKLAKKVVKFERRIAQASLDLDVLQQDPIGTYNKVPISNITTTLPQINFDKYLSTFNPRNFPSEVIVTYPAYVSSLFEILDTTEREVIEAYLVTRVALGLASRLSLQTESWKARRHLDEVLTGIKPGAVGDRAEYCVNAVDQALGYATGRYFVNETFGGDSKEKGTKVITDIVKSFKASLPHISWMDDKSANAAAHKADVIRVKVGYPLSPDTTSAESIARYYSLVKVSDYTYFDNMLSASASEVYLAWQHLGKQRDMNAWEMTPATVNAYYNPPANEIVFPAGILRPPFFSKEWPSYLKYGAFGQVAAHELTHAFDSAGRLYNQEGKLEEWWTNTTSKGFLVKQKCIVDQYSSYSVTGPDGKEVHVNGNLTSGENIGDSGIIQAYRAWQAQYDDSYKAGDEYLLPGLNFTREQLFFLAFGRIWSENIKPASLVQRVRSDPHSPNQFRVDGTLYNVPEFAKAFNCSSKAKLNPPPEKQCKFW</sequence>
<dbReference type="STRING" id="205917.A0A4Y9YSU5"/>
<dbReference type="Proteomes" id="UP000298327">
    <property type="component" value="Unassembled WGS sequence"/>
</dbReference>
<dbReference type="PRINTS" id="PR00786">
    <property type="entry name" value="NEPRILYSIN"/>
</dbReference>
<evidence type="ECO:0000313" key="13">
    <source>
        <dbReference type="EMBL" id="TFY65494.1"/>
    </source>
</evidence>
<comment type="cofactor">
    <cofactor evidence="1">
        <name>Zn(2+)</name>
        <dbReference type="ChEBI" id="CHEBI:29105"/>
    </cofactor>
</comment>
<proteinExistence type="inferred from homology"/>
<dbReference type="Gene3D" id="3.40.390.10">
    <property type="entry name" value="Collagenase (Catalytic Domain)"/>
    <property type="match status" value="2"/>
</dbReference>
<organism evidence="13 14">
    <name type="scientific">Dentipellis fragilis</name>
    <dbReference type="NCBI Taxonomy" id="205917"/>
    <lineage>
        <taxon>Eukaryota</taxon>
        <taxon>Fungi</taxon>
        <taxon>Dikarya</taxon>
        <taxon>Basidiomycota</taxon>
        <taxon>Agaricomycotina</taxon>
        <taxon>Agaricomycetes</taxon>
        <taxon>Russulales</taxon>
        <taxon>Hericiaceae</taxon>
        <taxon>Dentipellis</taxon>
    </lineage>
</organism>
<dbReference type="InterPro" id="IPR000718">
    <property type="entry name" value="Peptidase_M13"/>
</dbReference>
<dbReference type="PANTHER" id="PTHR11733">
    <property type="entry name" value="ZINC METALLOPROTEASE FAMILY M13 NEPRILYSIN-RELATED"/>
    <property type="match status" value="1"/>
</dbReference>
<dbReference type="InterPro" id="IPR024079">
    <property type="entry name" value="MetalloPept_cat_dom_sf"/>
</dbReference>
<dbReference type="PANTHER" id="PTHR11733:SF167">
    <property type="entry name" value="FI17812P1-RELATED"/>
    <property type="match status" value="1"/>
</dbReference>
<dbReference type="GO" id="GO:0005886">
    <property type="term" value="C:plasma membrane"/>
    <property type="evidence" value="ECO:0007669"/>
    <property type="project" value="TreeGrafter"/>
</dbReference>
<keyword evidence="4" id="KW-0479">Metal-binding</keyword>
<feature type="compositionally biased region" description="Basic and acidic residues" evidence="9">
    <location>
        <begin position="18"/>
        <end position="30"/>
    </location>
</feature>
<feature type="domain" description="Peptidase M13 C-terminal" evidence="11">
    <location>
        <begin position="662"/>
        <end position="872"/>
    </location>
</feature>
<dbReference type="GO" id="GO:0046872">
    <property type="term" value="F:metal ion binding"/>
    <property type="evidence" value="ECO:0007669"/>
    <property type="project" value="UniProtKB-KW"/>
</dbReference>
<dbReference type="CDD" id="cd08662">
    <property type="entry name" value="M13"/>
    <property type="match status" value="1"/>
</dbReference>
<feature type="region of interest" description="Disordered" evidence="9">
    <location>
        <begin position="1"/>
        <end position="36"/>
    </location>
</feature>
<dbReference type="AlphaFoldDB" id="A0A4Y9YSU5"/>